<gene>
    <name evidence="1" type="ORF">BW727_100516</name>
</gene>
<name>A0A1S6IMZ2_9LACT</name>
<protein>
    <recommendedName>
        <fullName evidence="3">YlbF family regulator</fullName>
    </recommendedName>
</protein>
<accession>A0A1S6IMZ2</accession>
<dbReference type="PANTHER" id="PTHR38448:SF2">
    <property type="entry name" value="REGULATORY PROTEIN YLBF"/>
    <property type="match status" value="1"/>
</dbReference>
<sequence length="150" mass="17220">MIINQELFDIEDQCEAVLEKIRTSNLQISLQKAKQKLAESLPAQRKITMFNEAKVAFEQVADYGTYAPDYQQLRKKLFETKRHMDLDKDIYGYRLAERDFQVQLDLVANRIATAVSENIIVTAGDAFSLSATGLSEACEIHLEKRKEIEF</sequence>
<dbReference type="PANTHER" id="PTHR38448">
    <property type="entry name" value="REGULATORY PROTEIN YLBF-RELATED"/>
    <property type="match status" value="1"/>
</dbReference>
<organism evidence="1 2">
    <name type="scientific">Jeotgalibaca dankookensis</name>
    <dbReference type="NCBI Taxonomy" id="708126"/>
    <lineage>
        <taxon>Bacteria</taxon>
        <taxon>Bacillati</taxon>
        <taxon>Bacillota</taxon>
        <taxon>Bacilli</taxon>
        <taxon>Lactobacillales</taxon>
        <taxon>Carnobacteriaceae</taxon>
        <taxon>Jeotgalibaca</taxon>
    </lineage>
</organism>
<proteinExistence type="predicted"/>
<dbReference type="AlphaFoldDB" id="A0A1S6IMZ2"/>
<dbReference type="Pfam" id="PF06133">
    <property type="entry name" value="Com_YlbF"/>
    <property type="match status" value="1"/>
</dbReference>
<dbReference type="RefSeq" id="WP_062467679.1">
    <property type="nucleotide sequence ID" value="NZ_BBYN01000001.1"/>
</dbReference>
<dbReference type="KEGG" id="jda:BW727_100516"/>
<reference evidence="1 2" key="1">
    <citation type="journal article" date="2014" name="Int. J. Syst. Evol. Microbiol.">
        <title>Jeotgalibaca dankookensis gen. nov., sp. nov., a member of the family Carnobacteriaceae, isolated from seujeot (Korean traditional food).</title>
        <authorList>
            <person name="Lee D.G."/>
            <person name="Trujillo M.E."/>
            <person name="Kang H."/>
            <person name="Ahn T.Y."/>
        </authorList>
    </citation>
    <scope>NUCLEOTIDE SEQUENCE [LARGE SCALE GENOMIC DNA]</scope>
    <source>
        <strain evidence="1 2">EX-07</strain>
    </source>
</reference>
<dbReference type="STRING" id="708126.BW727_100516"/>
<evidence type="ECO:0000313" key="1">
    <source>
        <dbReference type="EMBL" id="AQS52909.1"/>
    </source>
</evidence>
<dbReference type="OrthoDB" id="2157513at2"/>
<dbReference type="InterPro" id="IPR023378">
    <property type="entry name" value="YheA/YmcA-like_dom_sf"/>
</dbReference>
<keyword evidence="2" id="KW-1185">Reference proteome</keyword>
<dbReference type="Gene3D" id="1.20.1500.10">
    <property type="entry name" value="YheA/YmcA-like"/>
    <property type="match status" value="1"/>
</dbReference>
<evidence type="ECO:0000313" key="2">
    <source>
        <dbReference type="Proteomes" id="UP000188993"/>
    </source>
</evidence>
<dbReference type="Proteomes" id="UP000188993">
    <property type="component" value="Chromosome"/>
</dbReference>
<dbReference type="InterPro" id="IPR052767">
    <property type="entry name" value="Bact_com_dev_regulator"/>
</dbReference>
<dbReference type="SUPFAM" id="SSF158622">
    <property type="entry name" value="YheA/YmcA-like"/>
    <property type="match status" value="1"/>
</dbReference>
<dbReference type="InterPro" id="IPR010368">
    <property type="entry name" value="Com_YlbF"/>
</dbReference>
<dbReference type="EMBL" id="CP019728">
    <property type="protein sequence ID" value="AQS52909.1"/>
    <property type="molecule type" value="Genomic_DNA"/>
</dbReference>
<evidence type="ECO:0008006" key="3">
    <source>
        <dbReference type="Google" id="ProtNLM"/>
    </source>
</evidence>